<gene>
    <name evidence="1" type="ORF">MYCIT1_LOCUS33233</name>
</gene>
<dbReference type="EMBL" id="CAVNYO010000444">
    <property type="protein sequence ID" value="CAK5281891.1"/>
    <property type="molecule type" value="Genomic_DNA"/>
</dbReference>
<dbReference type="AlphaFoldDB" id="A0AAD2K6K6"/>
<dbReference type="Proteomes" id="UP001295794">
    <property type="component" value="Unassembled WGS sequence"/>
</dbReference>
<keyword evidence="2" id="KW-1185">Reference proteome</keyword>
<proteinExistence type="predicted"/>
<protein>
    <submittedName>
        <fullName evidence="1">Uncharacterized protein</fullName>
    </submittedName>
</protein>
<organism evidence="1 2">
    <name type="scientific">Mycena citricolor</name>
    <dbReference type="NCBI Taxonomy" id="2018698"/>
    <lineage>
        <taxon>Eukaryota</taxon>
        <taxon>Fungi</taxon>
        <taxon>Dikarya</taxon>
        <taxon>Basidiomycota</taxon>
        <taxon>Agaricomycotina</taxon>
        <taxon>Agaricomycetes</taxon>
        <taxon>Agaricomycetidae</taxon>
        <taxon>Agaricales</taxon>
        <taxon>Marasmiineae</taxon>
        <taxon>Mycenaceae</taxon>
        <taxon>Mycena</taxon>
    </lineage>
</organism>
<comment type="caution">
    <text evidence="1">The sequence shown here is derived from an EMBL/GenBank/DDBJ whole genome shotgun (WGS) entry which is preliminary data.</text>
</comment>
<name>A0AAD2K6K6_9AGAR</name>
<sequence>MDGHGRTALLNPVTLPCFSPLRYLISSCVACSLIVDALRQGQLRTLSTCTRPCRCSESPETRKLRLRLQWTSADTSILVCTGHPRCVDVLNAASSLGRCCPSSRIGAWGLRMMHPELSDVEQLLAVLKESLRISVCMKRVSVQPRLVFSFQEGSGLRIVCSETIWAFCERSYKCLRLCLLLEKQRFRTQTVSMSYTTASTPSQSSTLVLTFIPRRIPGTLASLSFLNCTVVGADGCTPYFHIVSQYSQLGYAQSPSMTLFRTNRGVTVASIEWAQTSGPVVHIPAMHPGSREPVSRQRVDGWLNRSPDGSYRAMTVYGGQYAWVLQSDVYCMYVWNEHQRSDIPQLLARVERGGDNLVMEISADALRAGLLETTTVAAMLLYSRP</sequence>
<reference evidence="1" key="1">
    <citation type="submission" date="2023-11" db="EMBL/GenBank/DDBJ databases">
        <authorList>
            <person name="De Vega J J."/>
            <person name="De Vega J J."/>
        </authorList>
    </citation>
    <scope>NUCLEOTIDE SEQUENCE</scope>
</reference>
<accession>A0AAD2K6K6</accession>
<evidence type="ECO:0000313" key="2">
    <source>
        <dbReference type="Proteomes" id="UP001295794"/>
    </source>
</evidence>
<evidence type="ECO:0000313" key="1">
    <source>
        <dbReference type="EMBL" id="CAK5281891.1"/>
    </source>
</evidence>